<evidence type="ECO:0000256" key="3">
    <source>
        <dbReference type="ARBA" id="ARBA00022475"/>
    </source>
</evidence>
<dbReference type="PANTHER" id="PTHR22914:SF11">
    <property type="entry name" value="CHITIN SYNTHASE B"/>
    <property type="match status" value="1"/>
</dbReference>
<evidence type="ECO:0000259" key="15">
    <source>
        <dbReference type="Pfam" id="PF08407"/>
    </source>
</evidence>
<evidence type="ECO:0000256" key="5">
    <source>
        <dbReference type="ARBA" id="ARBA00022679"/>
    </source>
</evidence>
<evidence type="ECO:0000256" key="10">
    <source>
        <dbReference type="ARBA" id="ARBA00024009"/>
    </source>
</evidence>
<feature type="region of interest" description="Disordered" evidence="14">
    <location>
        <begin position="652"/>
        <end position="674"/>
    </location>
</feature>
<reference evidence="16 17" key="1">
    <citation type="submission" date="2024-01" db="EMBL/GenBank/DDBJ databases">
        <title>A draft genome for a cacao thread blight-causing isolate of Paramarasmius palmivorus.</title>
        <authorList>
            <person name="Baruah I.K."/>
            <person name="Bukari Y."/>
            <person name="Amoako-Attah I."/>
            <person name="Meinhardt L.W."/>
            <person name="Bailey B.A."/>
            <person name="Cohen S.P."/>
        </authorList>
    </citation>
    <scope>NUCLEOTIDE SEQUENCE [LARGE SCALE GENOMIC DNA]</scope>
    <source>
        <strain evidence="16 17">GH-12</strain>
    </source>
</reference>
<keyword evidence="5 13" id="KW-0808">Transferase</keyword>
<evidence type="ECO:0000313" key="17">
    <source>
        <dbReference type="Proteomes" id="UP001383192"/>
    </source>
</evidence>
<dbReference type="InterPro" id="IPR004835">
    <property type="entry name" value="Chitin_synth"/>
</dbReference>
<evidence type="ECO:0000256" key="2">
    <source>
        <dbReference type="ARBA" id="ARBA00012543"/>
    </source>
</evidence>
<comment type="function">
    <text evidence="10 13">Polymerizes chitin, a structural polymer of the cell wall and septum, by transferring the sugar moiety of UDP-GlcNAc to the non-reducing end of the growing chitin polymer.</text>
</comment>
<evidence type="ECO:0000256" key="12">
    <source>
        <dbReference type="ARBA" id="ARBA00048014"/>
    </source>
</evidence>
<comment type="catalytic activity">
    <reaction evidence="12 13">
        <text>[(1-&gt;4)-N-acetyl-beta-D-glucosaminyl](n) + UDP-N-acetyl-alpha-D-glucosamine = [(1-&gt;4)-N-acetyl-beta-D-glucosaminyl](n+1) + UDP + H(+)</text>
        <dbReference type="Rhea" id="RHEA:16637"/>
        <dbReference type="Rhea" id="RHEA-COMP:9593"/>
        <dbReference type="Rhea" id="RHEA-COMP:9595"/>
        <dbReference type="ChEBI" id="CHEBI:15378"/>
        <dbReference type="ChEBI" id="CHEBI:17029"/>
        <dbReference type="ChEBI" id="CHEBI:57705"/>
        <dbReference type="ChEBI" id="CHEBI:58223"/>
        <dbReference type="EC" id="2.4.1.16"/>
    </reaction>
</comment>
<proteinExistence type="inferred from homology"/>
<dbReference type="GO" id="GO:0005886">
    <property type="term" value="C:plasma membrane"/>
    <property type="evidence" value="ECO:0007669"/>
    <property type="project" value="UniProtKB-SubCell"/>
</dbReference>
<feature type="compositionally biased region" description="Basic and acidic residues" evidence="14">
    <location>
        <begin position="1"/>
        <end position="12"/>
    </location>
</feature>
<keyword evidence="3 13" id="KW-1003">Cell membrane</keyword>
<dbReference type="Pfam" id="PF08407">
    <property type="entry name" value="Chitin_synth_1N"/>
    <property type="match status" value="1"/>
</dbReference>
<evidence type="ECO:0000256" key="11">
    <source>
        <dbReference type="ARBA" id="ARBA00038055"/>
    </source>
</evidence>
<feature type="domain" description="Chitin synthase N-terminal" evidence="15">
    <location>
        <begin position="96"/>
        <end position="167"/>
    </location>
</feature>
<keyword evidence="17" id="KW-1185">Reference proteome</keyword>
<evidence type="ECO:0000256" key="6">
    <source>
        <dbReference type="ARBA" id="ARBA00022692"/>
    </source>
</evidence>
<accession>A0AAW0DZC7</accession>
<feature type="transmembrane region" description="Helical" evidence="13">
    <location>
        <begin position="797"/>
        <end position="818"/>
    </location>
</feature>
<feature type="transmembrane region" description="Helical" evidence="13">
    <location>
        <begin position="497"/>
        <end position="516"/>
    </location>
</feature>
<dbReference type="SUPFAM" id="SSF53448">
    <property type="entry name" value="Nucleotide-diphospho-sugar transferases"/>
    <property type="match status" value="1"/>
</dbReference>
<keyword evidence="6 13" id="KW-0812">Transmembrane</keyword>
<feature type="transmembrane region" description="Helical" evidence="13">
    <location>
        <begin position="536"/>
        <end position="557"/>
    </location>
</feature>
<dbReference type="InterPro" id="IPR013616">
    <property type="entry name" value="Chitin_synth_N"/>
</dbReference>
<dbReference type="GO" id="GO:0071555">
    <property type="term" value="P:cell wall organization"/>
    <property type="evidence" value="ECO:0007669"/>
    <property type="project" value="UniProtKB-KW"/>
</dbReference>
<dbReference type="Proteomes" id="UP001383192">
    <property type="component" value="Unassembled WGS sequence"/>
</dbReference>
<evidence type="ECO:0000256" key="9">
    <source>
        <dbReference type="ARBA" id="ARBA00023316"/>
    </source>
</evidence>
<name>A0AAW0DZC7_9AGAR</name>
<dbReference type="InterPro" id="IPR029044">
    <property type="entry name" value="Nucleotide-diphossugar_trans"/>
</dbReference>
<evidence type="ECO:0000256" key="13">
    <source>
        <dbReference type="RuleBase" id="RU366040"/>
    </source>
</evidence>
<dbReference type="AlphaFoldDB" id="A0AAW0DZC7"/>
<evidence type="ECO:0000256" key="8">
    <source>
        <dbReference type="ARBA" id="ARBA00023136"/>
    </source>
</evidence>
<organism evidence="16 17">
    <name type="scientific">Paramarasmius palmivorus</name>
    <dbReference type="NCBI Taxonomy" id="297713"/>
    <lineage>
        <taxon>Eukaryota</taxon>
        <taxon>Fungi</taxon>
        <taxon>Dikarya</taxon>
        <taxon>Basidiomycota</taxon>
        <taxon>Agaricomycotina</taxon>
        <taxon>Agaricomycetes</taxon>
        <taxon>Agaricomycetidae</taxon>
        <taxon>Agaricales</taxon>
        <taxon>Marasmiineae</taxon>
        <taxon>Marasmiaceae</taxon>
        <taxon>Paramarasmius</taxon>
    </lineage>
</organism>
<comment type="caution">
    <text evidence="16">The sequence shown here is derived from an EMBL/GenBank/DDBJ whole genome shotgun (WGS) entry which is preliminary data.</text>
</comment>
<protein>
    <recommendedName>
        <fullName evidence="2 13">Chitin synthase</fullName>
        <ecNumber evidence="2 13">2.4.1.16</ecNumber>
    </recommendedName>
</protein>
<dbReference type="GO" id="GO:0004100">
    <property type="term" value="F:chitin synthase activity"/>
    <property type="evidence" value="ECO:0007669"/>
    <property type="project" value="UniProtKB-UniRule"/>
</dbReference>
<dbReference type="PANTHER" id="PTHR22914">
    <property type="entry name" value="CHITIN SYNTHASE"/>
    <property type="match status" value="1"/>
</dbReference>
<feature type="transmembrane region" description="Helical" evidence="13">
    <location>
        <begin position="583"/>
        <end position="601"/>
    </location>
</feature>
<dbReference type="GO" id="GO:0030428">
    <property type="term" value="C:cell septum"/>
    <property type="evidence" value="ECO:0007669"/>
    <property type="project" value="TreeGrafter"/>
</dbReference>
<feature type="region of interest" description="Disordered" evidence="14">
    <location>
        <begin position="1"/>
        <end position="31"/>
    </location>
</feature>
<keyword evidence="9 13" id="KW-0961">Cell wall biogenesis/degradation</keyword>
<comment type="similarity">
    <text evidence="11">Belongs to the chitin synthase family. Class III subfamily.</text>
</comment>
<evidence type="ECO:0000256" key="7">
    <source>
        <dbReference type="ARBA" id="ARBA00022989"/>
    </source>
</evidence>
<dbReference type="EMBL" id="JAYKXP010000007">
    <property type="protein sequence ID" value="KAK7056478.1"/>
    <property type="molecule type" value="Genomic_DNA"/>
</dbReference>
<comment type="subcellular location">
    <subcellularLocation>
        <location evidence="1 13">Cell membrane</location>
        <topology evidence="1 13">Multi-pass membrane protein</topology>
    </subcellularLocation>
</comment>
<keyword evidence="4 13" id="KW-0328">Glycosyltransferase</keyword>
<evidence type="ECO:0000256" key="14">
    <source>
        <dbReference type="SAM" id="MobiDB-lite"/>
    </source>
</evidence>
<keyword evidence="8 13" id="KW-0472">Membrane</keyword>
<dbReference type="CDD" id="cd04190">
    <property type="entry name" value="Chitin_synth_C"/>
    <property type="match status" value="1"/>
</dbReference>
<feature type="transmembrane region" description="Helical" evidence="13">
    <location>
        <begin position="613"/>
        <end position="634"/>
    </location>
</feature>
<evidence type="ECO:0000256" key="1">
    <source>
        <dbReference type="ARBA" id="ARBA00004651"/>
    </source>
</evidence>
<evidence type="ECO:0000256" key="4">
    <source>
        <dbReference type="ARBA" id="ARBA00022676"/>
    </source>
</evidence>
<dbReference type="GO" id="GO:0006031">
    <property type="term" value="P:chitin biosynthetic process"/>
    <property type="evidence" value="ECO:0007669"/>
    <property type="project" value="UniProtKB-UniRule"/>
</dbReference>
<dbReference type="EC" id="2.4.1.16" evidence="2 13"/>
<gene>
    <name evidence="16" type="ORF">VNI00_003033</name>
</gene>
<sequence>MSYHPLEPHISYEDPYQPQPRHSISDPFASSQNLAQHNDDEEHEKQPLTYIVDPNSFGDPAQYGYGHRERTASVYSTETGVEKAWRRRQTIKRGVTRKVKLTQGNFIAEYPVPTPILNAVESKYLNGSAGKTEFTHMRYTAATCDPDEFSAATGYSLRTSMYGRQTELLIAVTSYNEDKTLYARTLHGVMLNIRDICRTKQSKFWRRQAEEGQQPWQKITVALIVDGLEAMDKSVLDVLATVGVYQDGVMKKEVDGRETVAHIFEYTTQLSVDAKPQLVLPSKDDPNANNLVPVQIIFVLKAKNQKKINSHRWLFNALGKMLNPEICVLIDAGTKPGHKSIFYLWEAFYNDPNLGGCCGEIHAMIKGGKKLLNPLVAAQNFEYKMSNILDKPLESSFGYVSVLPGAFSAYRYRAIQGRPLEQYFHGDHSLADRLGQKGIYGMNIFTKNMFLAEDRILCFELVAKRGDRWTLTYVKPSKAETDVPESAAELIGQRRRWLNGSFAASVYALVNFFQLYRSGHGLFRMIFFHVQGIYNVFTLVFSWFALANMWLTFAIVIDLLPNMQPEPITIFVTPDATHWVNFGFKWLYLSFLALQFILALGNRPKGERTAYTITLWVYAILSAYLLVCAFWLTITMFEVSWGTKGSDKAEALPSLTSSKPKGSDAPVVEDTTKPQEDVDEAFKQTVTRAITKVVVEETIEKPTMDDQNKTFRTRHVLPFYLSPSKLTNNQLMHRLVAFWILTNAALAVSIQNLSGIAANQIWDKLTPDANGFVHLDIRKQDTPEAQLARKQATYFNVILYSTLALAVVRFIGCLWYFFKRSLFKCFSRA</sequence>
<dbReference type="Pfam" id="PF01644">
    <property type="entry name" value="Chitin_synth_1"/>
    <property type="match status" value="1"/>
</dbReference>
<evidence type="ECO:0000313" key="16">
    <source>
        <dbReference type="EMBL" id="KAK7056478.1"/>
    </source>
</evidence>
<keyword evidence="7 13" id="KW-1133">Transmembrane helix</keyword>